<evidence type="ECO:0000313" key="2">
    <source>
        <dbReference type="Proteomes" id="UP000295083"/>
    </source>
</evidence>
<accession>A0A4R8PXQ7</accession>
<evidence type="ECO:0000313" key="1">
    <source>
        <dbReference type="EMBL" id="TDZ30717.1"/>
    </source>
</evidence>
<gene>
    <name evidence="1" type="ORF">C8035_v002343</name>
</gene>
<organism evidence="1 2">
    <name type="scientific">Colletotrichum spinosum</name>
    <dbReference type="NCBI Taxonomy" id="1347390"/>
    <lineage>
        <taxon>Eukaryota</taxon>
        <taxon>Fungi</taxon>
        <taxon>Dikarya</taxon>
        <taxon>Ascomycota</taxon>
        <taxon>Pezizomycotina</taxon>
        <taxon>Sordariomycetes</taxon>
        <taxon>Hypocreomycetidae</taxon>
        <taxon>Glomerellales</taxon>
        <taxon>Glomerellaceae</taxon>
        <taxon>Colletotrichum</taxon>
        <taxon>Colletotrichum orbiculare species complex</taxon>
    </lineage>
</organism>
<dbReference type="EMBL" id="QAPG01000121">
    <property type="protein sequence ID" value="TDZ30717.1"/>
    <property type="molecule type" value="Genomic_DNA"/>
</dbReference>
<protein>
    <submittedName>
        <fullName evidence="1">Uncharacterized protein</fullName>
    </submittedName>
</protein>
<proteinExistence type="predicted"/>
<sequence length="98" mass="10850">MPRIVNPDIRQSPNGFCTPLPEPMFLQSCTDKFAVCGHGCPSEPISRTASGGAFAAEEVREDKDIGLIHIRPLLGINNEVDDFIVDKQYCKKPRYTGE</sequence>
<dbReference type="Proteomes" id="UP000295083">
    <property type="component" value="Unassembled WGS sequence"/>
</dbReference>
<reference evidence="1 2" key="1">
    <citation type="submission" date="2018-11" db="EMBL/GenBank/DDBJ databases">
        <title>Genome sequence and assembly of Colletotrichum spinosum.</title>
        <authorList>
            <person name="Gan P."/>
            <person name="Shirasu K."/>
        </authorList>
    </citation>
    <scope>NUCLEOTIDE SEQUENCE [LARGE SCALE GENOMIC DNA]</scope>
    <source>
        <strain evidence="1 2">CBS 515.97</strain>
    </source>
</reference>
<dbReference type="AlphaFoldDB" id="A0A4R8PXQ7"/>
<name>A0A4R8PXQ7_9PEZI</name>
<comment type="caution">
    <text evidence="1">The sequence shown here is derived from an EMBL/GenBank/DDBJ whole genome shotgun (WGS) entry which is preliminary data.</text>
</comment>
<keyword evidence="2" id="KW-1185">Reference proteome</keyword>